<comment type="caution">
    <text evidence="1">The sequence shown here is derived from an EMBL/GenBank/DDBJ whole genome shotgun (WGS) entry which is preliminary data.</text>
</comment>
<dbReference type="EMBL" id="BAABKD010000007">
    <property type="protein sequence ID" value="GAA5087585.1"/>
    <property type="molecule type" value="Genomic_DNA"/>
</dbReference>
<gene>
    <name evidence="1" type="ORF">GCM10023337_08190</name>
</gene>
<protein>
    <submittedName>
        <fullName evidence="1">DUF1841 family protein</fullName>
    </submittedName>
</protein>
<keyword evidence="2" id="KW-1185">Reference proteome</keyword>
<dbReference type="Proteomes" id="UP001500227">
    <property type="component" value="Unassembled WGS sequence"/>
</dbReference>
<evidence type="ECO:0000313" key="1">
    <source>
        <dbReference type="EMBL" id="GAA5087585.1"/>
    </source>
</evidence>
<organism evidence="1 2">
    <name type="scientific">Paenalcaligenes hermetiae</name>
    <dbReference type="NCBI Taxonomy" id="1157987"/>
    <lineage>
        <taxon>Bacteria</taxon>
        <taxon>Pseudomonadati</taxon>
        <taxon>Pseudomonadota</taxon>
        <taxon>Betaproteobacteria</taxon>
        <taxon>Burkholderiales</taxon>
        <taxon>Alcaligenaceae</taxon>
        <taxon>Paenalcaligenes</taxon>
    </lineage>
</organism>
<proteinExistence type="predicted"/>
<name>A0ABP9M3B6_9BURK</name>
<dbReference type="InterPro" id="IPR014993">
    <property type="entry name" value="DUF1841"/>
</dbReference>
<reference evidence="2" key="1">
    <citation type="journal article" date="2019" name="Int. J. Syst. Evol. Microbiol.">
        <title>The Global Catalogue of Microorganisms (GCM) 10K type strain sequencing project: providing services to taxonomists for standard genome sequencing and annotation.</title>
        <authorList>
            <consortium name="The Broad Institute Genomics Platform"/>
            <consortium name="The Broad Institute Genome Sequencing Center for Infectious Disease"/>
            <person name="Wu L."/>
            <person name="Ma J."/>
        </authorList>
    </citation>
    <scope>NUCLEOTIDE SEQUENCE [LARGE SCALE GENOMIC DNA]</scope>
    <source>
        <strain evidence="2">JCM 18423</strain>
    </source>
</reference>
<dbReference type="RefSeq" id="WP_345369821.1">
    <property type="nucleotide sequence ID" value="NZ_BAABKD010000007.1"/>
</dbReference>
<sequence length="141" mass="16644">MFNPSREQVRQFFIEAWQKYRQKQLVSPLENMAVQLIQQHPEYHELLEKPEAINQDYTVEKGQTNPFLHLSMHLAIQEQVSIDQPPGIKAAYERLAATLDPHEASHRIMEALGEVIWEAQRLNKPLDNERYLELIYRHTSI</sequence>
<evidence type="ECO:0000313" key="2">
    <source>
        <dbReference type="Proteomes" id="UP001500227"/>
    </source>
</evidence>
<accession>A0ABP9M3B6</accession>
<dbReference type="Pfam" id="PF08897">
    <property type="entry name" value="DUF1841"/>
    <property type="match status" value="1"/>
</dbReference>